<keyword evidence="2" id="KW-0472">Membrane</keyword>
<organism evidence="3 4">
    <name type="scientific">Maudiozyma humilis</name>
    <name type="common">Sour dough yeast</name>
    <name type="synonym">Kazachstania humilis</name>
    <dbReference type="NCBI Taxonomy" id="51915"/>
    <lineage>
        <taxon>Eukaryota</taxon>
        <taxon>Fungi</taxon>
        <taxon>Dikarya</taxon>
        <taxon>Ascomycota</taxon>
        <taxon>Saccharomycotina</taxon>
        <taxon>Saccharomycetes</taxon>
        <taxon>Saccharomycetales</taxon>
        <taxon>Saccharomycetaceae</taxon>
        <taxon>Maudiozyma</taxon>
    </lineage>
</organism>
<gene>
    <name evidence="3" type="ORF">DAKH74_035320</name>
</gene>
<comment type="caution">
    <text evidence="3">The sequence shown here is derived from an EMBL/GenBank/DDBJ whole genome shotgun (WGS) entry which is preliminary data.</text>
</comment>
<proteinExistence type="predicted"/>
<sequence>MYCRQLTMHYRSSTLVQLPRVVKFARYASHQGASTAKIFQTQTPKEQALRLFKNELWLMANEKYPGSSNAQLREVVDILGQGRFPAGLGLKQIVREIYTLTLQHRITSDDMYNAIKQVRRKSSIVNVAMPTSAKTTKRTAVGKTPKTTGDHIPGDIHPQSNAELDTILQQILELRDSDSNELYQVLSNMIEESNESQKFVSEAAPGAKADTKDINIKTLEDYLKLISKRQQQREFVVKQQKKIYDWNRALEESSTAPHRQLDAIMSGSIRYGSAADATLGRVFKEIWKSLTSVEDSTASQYMLFNAKTNREALKTHSEVSHALMLLQKTDVINIANRASRDQKDIVTKLRELETQQWQPLGTILDAPDTVVLEKKVRKRFSTAFWTLVALTGVIIPVVYVKKRHTVEQQPDSIPSDTQS</sequence>
<keyword evidence="2" id="KW-1133">Transmembrane helix</keyword>
<dbReference type="Proteomes" id="UP001377567">
    <property type="component" value="Unassembled WGS sequence"/>
</dbReference>
<keyword evidence="2" id="KW-0812">Transmembrane</keyword>
<name>A0AAV5S0J0_MAUHU</name>
<feature type="region of interest" description="Disordered" evidence="1">
    <location>
        <begin position="134"/>
        <end position="159"/>
    </location>
</feature>
<evidence type="ECO:0000256" key="1">
    <source>
        <dbReference type="SAM" id="MobiDB-lite"/>
    </source>
</evidence>
<dbReference type="EMBL" id="BTGD01000010">
    <property type="protein sequence ID" value="GMM56916.1"/>
    <property type="molecule type" value="Genomic_DNA"/>
</dbReference>
<feature type="transmembrane region" description="Helical" evidence="2">
    <location>
        <begin position="382"/>
        <end position="400"/>
    </location>
</feature>
<accession>A0AAV5S0J0</accession>
<keyword evidence="4" id="KW-1185">Reference proteome</keyword>
<evidence type="ECO:0000256" key="2">
    <source>
        <dbReference type="SAM" id="Phobius"/>
    </source>
</evidence>
<evidence type="ECO:0000313" key="3">
    <source>
        <dbReference type="EMBL" id="GMM56916.1"/>
    </source>
</evidence>
<reference evidence="3 4" key="1">
    <citation type="journal article" date="2023" name="Elife">
        <title>Identification of key yeast species and microbe-microbe interactions impacting larval growth of Drosophila in the wild.</title>
        <authorList>
            <person name="Mure A."/>
            <person name="Sugiura Y."/>
            <person name="Maeda R."/>
            <person name="Honda K."/>
            <person name="Sakurai N."/>
            <person name="Takahashi Y."/>
            <person name="Watada M."/>
            <person name="Katoh T."/>
            <person name="Gotoh A."/>
            <person name="Gotoh Y."/>
            <person name="Taniguchi I."/>
            <person name="Nakamura K."/>
            <person name="Hayashi T."/>
            <person name="Katayama T."/>
            <person name="Uemura T."/>
            <person name="Hattori Y."/>
        </authorList>
    </citation>
    <scope>NUCLEOTIDE SEQUENCE [LARGE SCALE GENOMIC DNA]</scope>
    <source>
        <strain evidence="3 4">KH-74</strain>
    </source>
</reference>
<evidence type="ECO:0000313" key="4">
    <source>
        <dbReference type="Proteomes" id="UP001377567"/>
    </source>
</evidence>
<protein>
    <submittedName>
        <fullName evidence="3">Mrx4 protein</fullName>
    </submittedName>
</protein>
<dbReference type="AlphaFoldDB" id="A0AAV5S0J0"/>